<sequence length="299" mass="31101">MLTRRHLLALSSAVAPGVLPMLGLAGLPQRAHAATQRIVSVGGALTELIYELGAEADLVGVDSTSLFPVAATRLPNVGYARTLAAEGLLSLAPTLIVATEEAGPPTVLRQLETAKVPLHVLRADHRFEGIVDRTRRLGELLGRPTQASALIQRLQKEWAVSQQTVTRLAAAHRAPRVLFVLSNAANQARIAGTETAADAMLAYAGAVNALQGVQGYKMLSPEAAIAAAPDVILATTQGLESSGGADGLLRLPGLAQTPAGRQRRVVALETMEMLGFGPRLPQALTKLATALHAGAGKTA</sequence>
<feature type="domain" description="Fe/B12 periplasmic-binding" evidence="1">
    <location>
        <begin position="37"/>
        <end position="295"/>
    </location>
</feature>
<accession>A0ABY6B207</accession>
<gene>
    <name evidence="2" type="ORF">N4261_21580</name>
</gene>
<dbReference type="InterPro" id="IPR006311">
    <property type="entry name" value="TAT_signal"/>
</dbReference>
<dbReference type="Gene3D" id="3.40.50.1980">
    <property type="entry name" value="Nitrogenase molybdenum iron protein domain"/>
    <property type="match status" value="2"/>
</dbReference>
<dbReference type="RefSeq" id="WP_261757304.1">
    <property type="nucleotide sequence ID" value="NZ_CP104562.2"/>
</dbReference>
<keyword evidence="3" id="KW-1185">Reference proteome</keyword>
<reference evidence="2" key="1">
    <citation type="submission" date="2022-10" db="EMBL/GenBank/DDBJ databases">
        <title>Characterization and whole genome sequencing of a new Roseateles species, isolated from fresh water.</title>
        <authorList>
            <person name="Guliayeva D.Y."/>
            <person name="Akhremchuk A.E."/>
            <person name="Sikolenko M.A."/>
            <person name="Valentovich L.N."/>
            <person name="Sidarenka A.V."/>
        </authorList>
    </citation>
    <scope>NUCLEOTIDE SEQUENCE</scope>
    <source>
        <strain evidence="2">BIM B-1768</strain>
    </source>
</reference>
<evidence type="ECO:0000313" key="3">
    <source>
        <dbReference type="Proteomes" id="UP001064933"/>
    </source>
</evidence>
<dbReference type="InterPro" id="IPR002491">
    <property type="entry name" value="ABC_transptr_periplasmic_BD"/>
</dbReference>
<evidence type="ECO:0000259" key="1">
    <source>
        <dbReference type="PROSITE" id="PS50983"/>
    </source>
</evidence>
<dbReference type="PROSITE" id="PS50983">
    <property type="entry name" value="FE_B12_PBP"/>
    <property type="match status" value="1"/>
</dbReference>
<name>A0ABY6B207_9BURK</name>
<proteinExistence type="predicted"/>
<dbReference type="PROSITE" id="PS51318">
    <property type="entry name" value="TAT"/>
    <property type="match status" value="1"/>
</dbReference>
<dbReference type="Pfam" id="PF01497">
    <property type="entry name" value="Peripla_BP_2"/>
    <property type="match status" value="1"/>
</dbReference>
<dbReference type="EMBL" id="CP104562">
    <property type="protein sequence ID" value="UXH77553.1"/>
    <property type="molecule type" value="Genomic_DNA"/>
</dbReference>
<evidence type="ECO:0000313" key="2">
    <source>
        <dbReference type="EMBL" id="UXH77553.1"/>
    </source>
</evidence>
<dbReference type="SUPFAM" id="SSF53807">
    <property type="entry name" value="Helical backbone' metal receptor"/>
    <property type="match status" value="1"/>
</dbReference>
<dbReference type="PANTHER" id="PTHR30535">
    <property type="entry name" value="VITAMIN B12-BINDING PROTEIN"/>
    <property type="match status" value="1"/>
</dbReference>
<dbReference type="InterPro" id="IPR050902">
    <property type="entry name" value="ABC_Transporter_SBP"/>
</dbReference>
<organism evidence="2 3">
    <name type="scientific">Roseateles amylovorans</name>
    <dbReference type="NCBI Taxonomy" id="2978473"/>
    <lineage>
        <taxon>Bacteria</taxon>
        <taxon>Pseudomonadati</taxon>
        <taxon>Pseudomonadota</taxon>
        <taxon>Betaproteobacteria</taxon>
        <taxon>Burkholderiales</taxon>
        <taxon>Sphaerotilaceae</taxon>
        <taxon>Roseateles</taxon>
    </lineage>
</organism>
<protein>
    <submittedName>
        <fullName evidence="2">ABC transporter substrate-binding protein</fullName>
    </submittedName>
</protein>
<dbReference type="PANTHER" id="PTHR30535:SF4">
    <property type="entry name" value="HEMIN-BINDING PERIPLASMIC PROTEIN HMUT"/>
    <property type="match status" value="1"/>
</dbReference>
<dbReference type="Proteomes" id="UP001064933">
    <property type="component" value="Chromosome"/>
</dbReference>